<comment type="caution">
    <text evidence="1">The sequence shown here is derived from an EMBL/GenBank/DDBJ whole genome shotgun (WGS) entry which is preliminary data.</text>
</comment>
<sequence>MFIHKHKLTLGLTLLVVLIAAIIVMWPKIAARSEVENLYPMSSFSHVHGMSVDVKDVTRLYLATHQGLYRLDNDSNLYRIGKTRNDLMGFSPHPQEVEIFFSSGHPQNGGNIGVQKSTDGGVSWTKLSNGLNGPVDFHAMAISTADPETLYGWNGSLQRSGDGGKTWEKLSAKGLSNVISLTTHSRQPATIIAATAQGIMISEDRGQSWEILSGSLEGAFVLTVAIDYQYSNQWLSYSDKLGLASSNDSGKTWQKIESDFSGERVMHLAFASSDSSLVYAVTDKNNIYKSTDGGIIWKKVF</sequence>
<name>A0A1F4XJ56_9BACT</name>
<accession>A0A1F4XJ56</accession>
<evidence type="ECO:0000313" key="1">
    <source>
        <dbReference type="EMBL" id="OGC81624.1"/>
    </source>
</evidence>
<dbReference type="InterPro" id="IPR015943">
    <property type="entry name" value="WD40/YVTN_repeat-like_dom_sf"/>
</dbReference>
<dbReference type="Proteomes" id="UP000177614">
    <property type="component" value="Unassembled WGS sequence"/>
</dbReference>
<dbReference type="AlphaFoldDB" id="A0A1F4XJ56"/>
<reference evidence="1 2" key="1">
    <citation type="journal article" date="2016" name="Nat. Commun.">
        <title>Thousands of microbial genomes shed light on interconnected biogeochemical processes in an aquifer system.</title>
        <authorList>
            <person name="Anantharaman K."/>
            <person name="Brown C.T."/>
            <person name="Hug L.A."/>
            <person name="Sharon I."/>
            <person name="Castelle C.J."/>
            <person name="Probst A.J."/>
            <person name="Thomas B.C."/>
            <person name="Singh A."/>
            <person name="Wilkins M.J."/>
            <person name="Karaoz U."/>
            <person name="Brodie E.L."/>
            <person name="Williams K.H."/>
            <person name="Hubbard S.S."/>
            <person name="Banfield J.F."/>
        </authorList>
    </citation>
    <scope>NUCLEOTIDE SEQUENCE [LARGE SCALE GENOMIC DNA]</scope>
</reference>
<protein>
    <recommendedName>
        <fullName evidence="3">Photosynthesis system II assembly factor Ycf48/Hcf136-like domain-containing protein</fullName>
    </recommendedName>
</protein>
<dbReference type="STRING" id="1817814.A2V81_05130"/>
<dbReference type="InterPro" id="IPR054817">
    <property type="entry name" value="Glycosyl_F510_1955-like"/>
</dbReference>
<dbReference type="EMBL" id="MEWR01000023">
    <property type="protein sequence ID" value="OGC81624.1"/>
    <property type="molecule type" value="Genomic_DNA"/>
</dbReference>
<dbReference type="Gene3D" id="2.130.10.10">
    <property type="entry name" value="YVTN repeat-like/Quinoprotein amine dehydrogenase"/>
    <property type="match status" value="2"/>
</dbReference>
<organism evidence="1 2">
    <name type="scientific">Candidatus Abawacabacteria bacterium RBG_16_42_10</name>
    <dbReference type="NCBI Taxonomy" id="1817814"/>
    <lineage>
        <taxon>Bacteria</taxon>
        <taxon>Candidatus Abawacaibacteriota</taxon>
    </lineage>
</organism>
<dbReference type="CDD" id="cd15482">
    <property type="entry name" value="Sialidase_non-viral"/>
    <property type="match status" value="1"/>
</dbReference>
<dbReference type="SUPFAM" id="SSF110296">
    <property type="entry name" value="Oligoxyloglucan reducing end-specific cellobiohydrolase"/>
    <property type="match status" value="1"/>
</dbReference>
<dbReference type="PANTHER" id="PTHR43739">
    <property type="entry name" value="XYLOGLUCANASE (EUROFUNG)"/>
    <property type="match status" value="1"/>
</dbReference>
<gene>
    <name evidence="1" type="ORF">A2V81_05130</name>
</gene>
<dbReference type="NCBIfam" id="NF045728">
    <property type="entry name" value="glycosyl_F510_1955"/>
    <property type="match status" value="1"/>
</dbReference>
<evidence type="ECO:0000313" key="2">
    <source>
        <dbReference type="Proteomes" id="UP000177614"/>
    </source>
</evidence>
<proteinExistence type="predicted"/>
<dbReference type="PANTHER" id="PTHR43739:SF5">
    <property type="entry name" value="EXO-ALPHA-SIALIDASE"/>
    <property type="match status" value="1"/>
</dbReference>
<evidence type="ECO:0008006" key="3">
    <source>
        <dbReference type="Google" id="ProtNLM"/>
    </source>
</evidence>
<dbReference type="InterPro" id="IPR052025">
    <property type="entry name" value="Xyloglucanase_GH74"/>
</dbReference>
<dbReference type="GO" id="GO:0010411">
    <property type="term" value="P:xyloglucan metabolic process"/>
    <property type="evidence" value="ECO:0007669"/>
    <property type="project" value="TreeGrafter"/>
</dbReference>